<feature type="binding site" evidence="1">
    <location>
        <position position="151"/>
    </location>
    <ligand>
        <name>Mn(2+)</name>
        <dbReference type="ChEBI" id="CHEBI:29035"/>
        <label>2</label>
    </ligand>
</feature>
<keyword evidence="3" id="KW-0121">Carboxypeptidase</keyword>
<gene>
    <name evidence="3" type="ORF">HMPREF9081_2605</name>
</gene>
<dbReference type="Pfam" id="PF01546">
    <property type="entry name" value="Peptidase_M20"/>
    <property type="match status" value="1"/>
</dbReference>
<dbReference type="eggNOG" id="COG1473">
    <property type="taxonomic scope" value="Bacteria"/>
</dbReference>
<keyword evidence="1" id="KW-0464">Manganese</keyword>
<evidence type="ECO:0000256" key="1">
    <source>
        <dbReference type="PIRSR" id="PIRSR005962-1"/>
    </source>
</evidence>
<comment type="caution">
    <text evidence="3">The sequence shown here is derived from an EMBL/GenBank/DDBJ whole genome shotgun (WGS) entry which is preliminary data.</text>
</comment>
<dbReference type="Gene3D" id="3.40.630.10">
    <property type="entry name" value="Zn peptidases"/>
    <property type="match status" value="1"/>
</dbReference>
<proteinExistence type="predicted"/>
<dbReference type="EMBL" id="AFHQ01000063">
    <property type="protein sequence ID" value="EGK56704.1"/>
    <property type="molecule type" value="Genomic_DNA"/>
</dbReference>
<dbReference type="InterPro" id="IPR002933">
    <property type="entry name" value="Peptidase_M20"/>
</dbReference>
<feature type="binding site" evidence="1">
    <location>
        <position position="408"/>
    </location>
    <ligand>
        <name>Mn(2+)</name>
        <dbReference type="ChEBI" id="CHEBI:29035"/>
        <label>2</label>
    </ligand>
</feature>
<comment type="cofactor">
    <cofactor evidence="1">
        <name>Mn(2+)</name>
        <dbReference type="ChEBI" id="CHEBI:29035"/>
    </cofactor>
    <text evidence="1">The Mn(2+) ion enhances activity.</text>
</comment>
<dbReference type="SUPFAM" id="SSF55031">
    <property type="entry name" value="Bacterial exopeptidase dimerisation domain"/>
    <property type="match status" value="1"/>
</dbReference>
<accession>F5RQT3</accession>
<feature type="binding site" evidence="1">
    <location>
        <position position="211"/>
    </location>
    <ligand>
        <name>Mn(2+)</name>
        <dbReference type="ChEBI" id="CHEBI:29035"/>
        <label>2</label>
    </ligand>
</feature>
<keyword evidence="4" id="KW-1185">Reference proteome</keyword>
<dbReference type="RefSeq" id="WP_006307781.1">
    <property type="nucleotide sequence ID" value="NZ_GL892076.1"/>
</dbReference>
<dbReference type="AlphaFoldDB" id="F5RQT3"/>
<dbReference type="MEROPS" id="M20.020"/>
<reference evidence="3 4" key="1">
    <citation type="submission" date="2011-04" db="EMBL/GenBank/DDBJ databases">
        <authorList>
            <person name="Muzny D."/>
            <person name="Qin X."/>
            <person name="Deng J."/>
            <person name="Jiang H."/>
            <person name="Liu Y."/>
            <person name="Qu J."/>
            <person name="Song X.-Z."/>
            <person name="Zhang L."/>
            <person name="Thornton R."/>
            <person name="Coyle M."/>
            <person name="Francisco L."/>
            <person name="Jackson L."/>
            <person name="Javaid M."/>
            <person name="Korchina V."/>
            <person name="Kovar C."/>
            <person name="Mata R."/>
            <person name="Mathew T."/>
            <person name="Ngo R."/>
            <person name="Nguyen L."/>
            <person name="Nguyen N."/>
            <person name="Okwuonu G."/>
            <person name="Ongeri F."/>
            <person name="Pham C."/>
            <person name="Simmons D."/>
            <person name="Wilczek-Boney K."/>
            <person name="Hale W."/>
            <person name="Jakkamsetti A."/>
            <person name="Pham P."/>
            <person name="Ruth R."/>
            <person name="San Lucas F."/>
            <person name="Warren J."/>
            <person name="Zhang J."/>
            <person name="Zhao Z."/>
            <person name="Zhou C."/>
            <person name="Zhu D."/>
            <person name="Lee S."/>
            <person name="Bess C."/>
            <person name="Blankenburg K."/>
            <person name="Forbes L."/>
            <person name="Fu Q."/>
            <person name="Gubbala S."/>
            <person name="Hirani K."/>
            <person name="Jayaseelan J.C."/>
            <person name="Lara F."/>
            <person name="Munidasa M."/>
            <person name="Palculict T."/>
            <person name="Patil S."/>
            <person name="Pu L.-L."/>
            <person name="Saada N."/>
            <person name="Tang L."/>
            <person name="Weissenberger G."/>
            <person name="Zhu Y."/>
            <person name="Hemphill L."/>
            <person name="Shang Y."/>
            <person name="Youmans B."/>
            <person name="Ayvaz T."/>
            <person name="Ross M."/>
            <person name="Santibanez J."/>
            <person name="Aqrawi P."/>
            <person name="Gross S."/>
            <person name="Joshi V."/>
            <person name="Fowler G."/>
            <person name="Nazareth L."/>
            <person name="Reid J."/>
            <person name="Worley K."/>
            <person name="Petrosino J."/>
            <person name="Highlander S."/>
            <person name="Gibbs R."/>
        </authorList>
    </citation>
    <scope>NUCLEOTIDE SEQUENCE [LARGE SCALE GENOMIC DNA]</scope>
    <source>
        <strain evidence="3 4">DSM 2778</strain>
    </source>
</reference>
<dbReference type="OrthoDB" id="9776731at2"/>
<dbReference type="EC" id="3.4.17.-" evidence="3"/>
<dbReference type="NCBIfam" id="TIGR01891">
    <property type="entry name" value="amidohydrolases"/>
    <property type="match status" value="1"/>
</dbReference>
<dbReference type="GO" id="GO:0046657">
    <property type="term" value="P:folic acid catabolic process"/>
    <property type="evidence" value="ECO:0007669"/>
    <property type="project" value="TreeGrafter"/>
</dbReference>
<dbReference type="SUPFAM" id="SSF53187">
    <property type="entry name" value="Zn-dependent exopeptidases"/>
    <property type="match status" value="1"/>
</dbReference>
<dbReference type="STRING" id="888060.HMPREF9081_2605"/>
<protein>
    <submittedName>
        <fullName evidence="3">M20D family peptidase</fullName>
        <ecNumber evidence="3">3.4.17.-</ecNumber>
    </submittedName>
</protein>
<feature type="binding site" evidence="1">
    <location>
        <position position="153"/>
    </location>
    <ligand>
        <name>Mn(2+)</name>
        <dbReference type="ChEBI" id="CHEBI:29035"/>
        <label>2</label>
    </ligand>
</feature>
<evidence type="ECO:0000313" key="3">
    <source>
        <dbReference type="EMBL" id="EGK56704.1"/>
    </source>
</evidence>
<evidence type="ECO:0000256" key="2">
    <source>
        <dbReference type="SAM" id="MobiDB-lite"/>
    </source>
</evidence>
<keyword evidence="3" id="KW-0378">Hydrolase</keyword>
<keyword evidence="3" id="KW-0645">Protease</keyword>
<organism evidence="3 4">
    <name type="scientific">Centipeda periodontii DSM 2778</name>
    <dbReference type="NCBI Taxonomy" id="888060"/>
    <lineage>
        <taxon>Bacteria</taxon>
        <taxon>Bacillati</taxon>
        <taxon>Bacillota</taxon>
        <taxon>Negativicutes</taxon>
        <taxon>Selenomonadales</taxon>
        <taxon>Selenomonadaceae</taxon>
        <taxon>Centipeda</taxon>
    </lineage>
</organism>
<dbReference type="PIRSF" id="PIRSF005962">
    <property type="entry name" value="Pept_M20D_amidohydro"/>
    <property type="match status" value="1"/>
</dbReference>
<dbReference type="PANTHER" id="PTHR30575">
    <property type="entry name" value="PEPTIDASE M20"/>
    <property type="match status" value="1"/>
</dbReference>
<feature type="binding site" evidence="1">
    <location>
        <position position="187"/>
    </location>
    <ligand>
        <name>Mn(2+)</name>
        <dbReference type="ChEBI" id="CHEBI:29035"/>
        <label>2</label>
    </ligand>
</feature>
<dbReference type="HOGENOM" id="CLU_023257_2_1_9"/>
<dbReference type="PANTHER" id="PTHR30575:SF3">
    <property type="entry name" value="PEPTIDASE M20 DIMERISATION DOMAIN-CONTAINING PROTEIN"/>
    <property type="match status" value="1"/>
</dbReference>
<sequence>MELDAKITQMADAMADELIRQRRDLHRHPEPGWTEFRTASIVAKTLSELGYEVQVGREVMEESARMGVPSDDALAREKERARSEGADPAWLDRMDGGFTGVVGTMHFARKGPVVGIRFDMDSNDVTETDAPEHFPNREGFASCHAGAMHACGHDGHTSVGLGVARIFAALRDELAGTVKLVFQPAEEGVRGAHAMVEKGVVDDVNYMLGAHFGFKAKETGSVACNVVGFLATSKYDAHFVGVPAHAGAAPEEGKNAVLATACAALNLHAISRHSGGASRINVGYMEAGSGRNVIGDKGLLRIETRGATSAINRYMEQEAERIIKAAAAMYDVDVTIEKAGGAAGGNNTPELASYLENRAKELGLFRDIMSETNFGASEDFSYFMERVQERGGQAAYMMIGAQLAAGHHDSRFNFDEKALVYAAKMIAASGASLLLGQ</sequence>
<keyword evidence="1" id="KW-0479">Metal-binding</keyword>
<dbReference type="GO" id="GO:0016805">
    <property type="term" value="F:dipeptidase activity"/>
    <property type="evidence" value="ECO:0007669"/>
    <property type="project" value="TreeGrafter"/>
</dbReference>
<dbReference type="InterPro" id="IPR052030">
    <property type="entry name" value="Peptidase_M20/M20A_hydrolases"/>
</dbReference>
<feature type="region of interest" description="Disordered" evidence="2">
    <location>
        <begin position="64"/>
        <end position="88"/>
    </location>
</feature>
<dbReference type="GO" id="GO:0004180">
    <property type="term" value="F:carboxypeptidase activity"/>
    <property type="evidence" value="ECO:0007669"/>
    <property type="project" value="UniProtKB-KW"/>
</dbReference>
<feature type="compositionally biased region" description="Basic and acidic residues" evidence="2">
    <location>
        <begin position="73"/>
        <end position="88"/>
    </location>
</feature>
<dbReference type="GO" id="GO:0005737">
    <property type="term" value="C:cytoplasm"/>
    <property type="evidence" value="ECO:0007669"/>
    <property type="project" value="TreeGrafter"/>
</dbReference>
<dbReference type="GO" id="GO:0071713">
    <property type="term" value="F:para-aminobenzoyl-glutamate hydrolase activity"/>
    <property type="evidence" value="ECO:0007669"/>
    <property type="project" value="TreeGrafter"/>
</dbReference>
<evidence type="ECO:0000313" key="4">
    <source>
        <dbReference type="Proteomes" id="UP000004067"/>
    </source>
</evidence>
<dbReference type="InterPro" id="IPR017439">
    <property type="entry name" value="Amidohydrolase"/>
</dbReference>
<dbReference type="InterPro" id="IPR036264">
    <property type="entry name" value="Bact_exopeptidase_dim_dom"/>
</dbReference>
<dbReference type="GO" id="GO:0046872">
    <property type="term" value="F:metal ion binding"/>
    <property type="evidence" value="ECO:0007669"/>
    <property type="project" value="UniProtKB-KW"/>
</dbReference>
<dbReference type="Proteomes" id="UP000004067">
    <property type="component" value="Unassembled WGS sequence"/>
</dbReference>
<name>F5RQT3_9FIRM</name>